<comment type="similarity">
    <text evidence="2">Belongs to the MAP70 family.</text>
</comment>
<protein>
    <submittedName>
        <fullName evidence="8">Uncharacterized protein</fullName>
    </submittedName>
</protein>
<name>A0A540KXW0_MALBA</name>
<keyword evidence="6" id="KW-0206">Cytoskeleton</keyword>
<gene>
    <name evidence="8" type="ORF">C1H46_035377</name>
</gene>
<evidence type="ECO:0000256" key="6">
    <source>
        <dbReference type="ARBA" id="ARBA00023212"/>
    </source>
</evidence>
<organism evidence="8 9">
    <name type="scientific">Malus baccata</name>
    <name type="common">Siberian crab apple</name>
    <name type="synonym">Pyrus baccata</name>
    <dbReference type="NCBI Taxonomy" id="106549"/>
    <lineage>
        <taxon>Eukaryota</taxon>
        <taxon>Viridiplantae</taxon>
        <taxon>Streptophyta</taxon>
        <taxon>Embryophyta</taxon>
        <taxon>Tracheophyta</taxon>
        <taxon>Spermatophyta</taxon>
        <taxon>Magnoliopsida</taxon>
        <taxon>eudicotyledons</taxon>
        <taxon>Gunneridae</taxon>
        <taxon>Pentapetalae</taxon>
        <taxon>rosids</taxon>
        <taxon>fabids</taxon>
        <taxon>Rosales</taxon>
        <taxon>Rosaceae</taxon>
        <taxon>Amygdaloideae</taxon>
        <taxon>Maleae</taxon>
        <taxon>Malus</taxon>
    </lineage>
</organism>
<feature type="region of interest" description="Disordered" evidence="7">
    <location>
        <begin position="52"/>
        <end position="72"/>
    </location>
</feature>
<dbReference type="AlphaFoldDB" id="A0A540KXW0"/>
<evidence type="ECO:0000256" key="2">
    <source>
        <dbReference type="ARBA" id="ARBA00008825"/>
    </source>
</evidence>
<dbReference type="InterPro" id="IPR009768">
    <property type="entry name" value="MAP70"/>
</dbReference>
<evidence type="ECO:0000256" key="7">
    <source>
        <dbReference type="SAM" id="MobiDB-lite"/>
    </source>
</evidence>
<keyword evidence="4" id="KW-0493">Microtubule</keyword>
<comment type="caution">
    <text evidence="8">The sequence shown here is derived from an EMBL/GenBank/DDBJ whole genome shotgun (WGS) entry which is preliminary data.</text>
</comment>
<dbReference type="GO" id="GO:0007010">
    <property type="term" value="P:cytoskeleton organization"/>
    <property type="evidence" value="ECO:0007669"/>
    <property type="project" value="InterPro"/>
</dbReference>
<dbReference type="Proteomes" id="UP000315295">
    <property type="component" value="Unassembled WGS sequence"/>
</dbReference>
<keyword evidence="5" id="KW-0175">Coiled coil</keyword>
<evidence type="ECO:0000256" key="3">
    <source>
        <dbReference type="ARBA" id="ARBA00022490"/>
    </source>
</evidence>
<dbReference type="EMBL" id="VIEB01000876">
    <property type="protein sequence ID" value="TQD79060.1"/>
    <property type="molecule type" value="Genomic_DNA"/>
</dbReference>
<comment type="subcellular location">
    <subcellularLocation>
        <location evidence="1">Cytoplasm</location>
        <location evidence="1">Cytoskeleton</location>
    </subcellularLocation>
</comment>
<reference evidence="8 9" key="1">
    <citation type="journal article" date="2019" name="G3 (Bethesda)">
        <title>Sequencing of a Wild Apple (Malus baccata) Genome Unravels the Differences Between Cultivated and Wild Apple Species Regarding Disease Resistance and Cold Tolerance.</title>
        <authorList>
            <person name="Chen X."/>
        </authorList>
    </citation>
    <scope>NUCLEOTIDE SEQUENCE [LARGE SCALE GENOMIC DNA]</scope>
    <source>
        <strain evidence="9">cv. Shandingzi</strain>
        <tissue evidence="8">Leaves</tissue>
    </source>
</reference>
<evidence type="ECO:0000313" key="9">
    <source>
        <dbReference type="Proteomes" id="UP000315295"/>
    </source>
</evidence>
<evidence type="ECO:0000256" key="5">
    <source>
        <dbReference type="ARBA" id="ARBA00023054"/>
    </source>
</evidence>
<dbReference type="GO" id="GO:0005874">
    <property type="term" value="C:microtubule"/>
    <property type="evidence" value="ECO:0007669"/>
    <property type="project" value="UniProtKB-KW"/>
</dbReference>
<dbReference type="GO" id="GO:0008017">
    <property type="term" value="F:microtubule binding"/>
    <property type="evidence" value="ECO:0007669"/>
    <property type="project" value="InterPro"/>
</dbReference>
<accession>A0A540KXW0</accession>
<dbReference type="Pfam" id="PF07058">
    <property type="entry name" value="MAP70"/>
    <property type="match status" value="1"/>
</dbReference>
<keyword evidence="3" id="KW-0963">Cytoplasm</keyword>
<evidence type="ECO:0000256" key="4">
    <source>
        <dbReference type="ARBA" id="ARBA00022701"/>
    </source>
</evidence>
<keyword evidence="9" id="KW-1185">Reference proteome</keyword>
<proteinExistence type="inferred from homology"/>
<evidence type="ECO:0000256" key="1">
    <source>
        <dbReference type="ARBA" id="ARBA00004245"/>
    </source>
</evidence>
<sequence>MAEDEEPKKRMVVVESLGWLTESSIMLKKHCATSGVGASSIIEVKAQLYQSQEESNKRRVSPAPPDLSSPFSMAITTTHISNGEQEPPTKPLAFTYFVSFRACKKTNSSVEISRVTSDDDDIVTLMHGSDPVRVELNRLKNDIRDKTWSWEILWRKLSL</sequence>
<dbReference type="STRING" id="106549.A0A540KXW0"/>
<evidence type="ECO:0000313" key="8">
    <source>
        <dbReference type="EMBL" id="TQD79060.1"/>
    </source>
</evidence>